<feature type="domain" description="SCP2" evidence="2">
    <location>
        <begin position="23"/>
        <end position="113"/>
    </location>
</feature>
<organism evidence="3 4">
    <name type="scientific">Shewanella maritima</name>
    <dbReference type="NCBI Taxonomy" id="2520507"/>
    <lineage>
        <taxon>Bacteria</taxon>
        <taxon>Pseudomonadati</taxon>
        <taxon>Pseudomonadota</taxon>
        <taxon>Gammaproteobacteria</taxon>
        <taxon>Alteromonadales</taxon>
        <taxon>Shewanellaceae</taxon>
        <taxon>Shewanella</taxon>
    </lineage>
</organism>
<comment type="function">
    <text evidence="1">Required for ubiquinone (coenzyme Q) biosynthesis. Binds hydrophobic ubiquinone biosynthetic intermediates via its SCP2 domain and is essential for the stability of the Ubi complex. May constitute a docking platform where Ubi enzymes assemble and access their SCP2-bound polyprenyl substrates.</text>
</comment>
<dbReference type="PANTHER" id="PTHR38693:SF1">
    <property type="entry name" value="UBIQUINONE BIOSYNTHESIS ACCESSORY FACTOR UBIJ"/>
    <property type="match status" value="1"/>
</dbReference>
<dbReference type="KEGG" id="smai:EXU30_13400"/>
<keyword evidence="1" id="KW-0831">Ubiquinone biosynthesis</keyword>
<keyword evidence="4" id="KW-1185">Reference proteome</keyword>
<protein>
    <recommendedName>
        <fullName evidence="1">Ubiquinone biosynthesis accessory factor UbiJ</fullName>
    </recommendedName>
</protein>
<gene>
    <name evidence="1" type="primary">ubiJ</name>
    <name evidence="3" type="ORF">EXU30_13400</name>
</gene>
<dbReference type="OrthoDB" id="5801225at2"/>
<dbReference type="InterPro" id="IPR036527">
    <property type="entry name" value="SCP2_sterol-bd_dom_sf"/>
</dbReference>
<accession>A0A411PJB1</accession>
<reference evidence="3 4" key="1">
    <citation type="submission" date="2019-02" db="EMBL/GenBank/DDBJ databases">
        <title>Shewanella sp. D4-2 isolated from Dokdo Island.</title>
        <authorList>
            <person name="Baek K."/>
        </authorList>
    </citation>
    <scope>NUCLEOTIDE SEQUENCE [LARGE SCALE GENOMIC DNA]</scope>
    <source>
        <strain evidence="3 4">D4-2</strain>
    </source>
</reference>
<dbReference type="HAMAP" id="MF_02215">
    <property type="entry name" value="UbiJ"/>
    <property type="match status" value="1"/>
</dbReference>
<dbReference type="Proteomes" id="UP000291106">
    <property type="component" value="Chromosome"/>
</dbReference>
<evidence type="ECO:0000313" key="3">
    <source>
        <dbReference type="EMBL" id="QBF83578.1"/>
    </source>
</evidence>
<comment type="pathway">
    <text evidence="1">Cofactor biosynthesis; ubiquinone biosynthesis.</text>
</comment>
<sequence>MALNHFALLTCSAIETAFAALPTQAKMDYAKLKNLHGKVFCIQLSQLSWPMYLVFAKQLQVLSRYEGEVDVRVDADASTLYQIKEGANLTELIKQDKLRLEGDIQLLQTFSHFVQHIDFDIAEPLSKYVGDGPTHMLTEHSKWLAKSAKQVFGKSLDHIGQLATEEFKVAVHKIEYLHFCDNLEDLSKDAESLANRVTLLTRRLS</sequence>
<dbReference type="PANTHER" id="PTHR38693">
    <property type="entry name" value="UBIQUINONE BIOSYNTHESIS PROTEIN UBIJ"/>
    <property type="match status" value="1"/>
</dbReference>
<dbReference type="Pfam" id="PF02036">
    <property type="entry name" value="SCP2"/>
    <property type="match status" value="1"/>
</dbReference>
<evidence type="ECO:0000259" key="2">
    <source>
        <dbReference type="Pfam" id="PF02036"/>
    </source>
</evidence>
<name>A0A411PJB1_9GAMM</name>
<dbReference type="GO" id="GO:0005737">
    <property type="term" value="C:cytoplasm"/>
    <property type="evidence" value="ECO:0007669"/>
    <property type="project" value="UniProtKB-SubCell"/>
</dbReference>
<proteinExistence type="inferred from homology"/>
<dbReference type="GO" id="GO:0006744">
    <property type="term" value="P:ubiquinone biosynthetic process"/>
    <property type="evidence" value="ECO:0007669"/>
    <property type="project" value="UniProtKB-UniRule"/>
</dbReference>
<dbReference type="Gene3D" id="3.30.1050.10">
    <property type="entry name" value="SCP2 sterol-binding domain"/>
    <property type="match status" value="1"/>
</dbReference>
<comment type="subcellular location">
    <subcellularLocation>
        <location evidence="1">Cytoplasm</location>
    </subcellularLocation>
</comment>
<dbReference type="AlphaFoldDB" id="A0A411PJB1"/>
<comment type="similarity">
    <text evidence="1">Belongs to the UbiJ family.</text>
</comment>
<dbReference type="InterPro" id="IPR038989">
    <property type="entry name" value="UbiJ"/>
</dbReference>
<dbReference type="UniPathway" id="UPA00232"/>
<dbReference type="InterPro" id="IPR003033">
    <property type="entry name" value="SCP2_sterol-bd_dom"/>
</dbReference>
<keyword evidence="1" id="KW-0963">Cytoplasm</keyword>
<dbReference type="RefSeq" id="WP_130600831.1">
    <property type="nucleotide sequence ID" value="NZ_CP036200.1"/>
</dbReference>
<dbReference type="EMBL" id="CP036200">
    <property type="protein sequence ID" value="QBF83578.1"/>
    <property type="molecule type" value="Genomic_DNA"/>
</dbReference>
<dbReference type="SUPFAM" id="SSF55718">
    <property type="entry name" value="SCP-like"/>
    <property type="match status" value="1"/>
</dbReference>
<evidence type="ECO:0000313" key="4">
    <source>
        <dbReference type="Proteomes" id="UP000291106"/>
    </source>
</evidence>
<evidence type="ECO:0000256" key="1">
    <source>
        <dbReference type="HAMAP-Rule" id="MF_02215"/>
    </source>
</evidence>